<feature type="region of interest" description="Disordered" evidence="1">
    <location>
        <begin position="1"/>
        <end position="22"/>
    </location>
</feature>
<feature type="region of interest" description="Disordered" evidence="1">
    <location>
        <begin position="330"/>
        <end position="454"/>
    </location>
</feature>
<proteinExistence type="predicted"/>
<organism evidence="3 4">
    <name type="scientific">Nonomuraea jiangxiensis</name>
    <dbReference type="NCBI Taxonomy" id="633440"/>
    <lineage>
        <taxon>Bacteria</taxon>
        <taxon>Bacillati</taxon>
        <taxon>Actinomycetota</taxon>
        <taxon>Actinomycetes</taxon>
        <taxon>Streptosporangiales</taxon>
        <taxon>Streptosporangiaceae</taxon>
        <taxon>Nonomuraea</taxon>
    </lineage>
</organism>
<gene>
    <name evidence="3" type="ORF">SAMN05421869_10749</name>
</gene>
<feature type="transmembrane region" description="Helical" evidence="2">
    <location>
        <begin position="98"/>
        <end position="117"/>
    </location>
</feature>
<feature type="compositionally biased region" description="Low complexity" evidence="1">
    <location>
        <begin position="373"/>
        <end position="434"/>
    </location>
</feature>
<dbReference type="Proteomes" id="UP000199202">
    <property type="component" value="Unassembled WGS sequence"/>
</dbReference>
<dbReference type="OrthoDB" id="3694109at2"/>
<evidence type="ECO:0000256" key="2">
    <source>
        <dbReference type="SAM" id="Phobius"/>
    </source>
</evidence>
<evidence type="ECO:0000313" key="4">
    <source>
        <dbReference type="Proteomes" id="UP000199202"/>
    </source>
</evidence>
<evidence type="ECO:0000256" key="1">
    <source>
        <dbReference type="SAM" id="MobiDB-lite"/>
    </source>
</evidence>
<evidence type="ECO:0000313" key="3">
    <source>
        <dbReference type="EMBL" id="SDI76530.1"/>
    </source>
</evidence>
<keyword evidence="2" id="KW-0812">Transmembrane</keyword>
<keyword evidence="2" id="KW-1133">Transmembrane helix</keyword>
<name>A0A1G8NAH0_9ACTN</name>
<dbReference type="EMBL" id="FNDJ01000007">
    <property type="protein sequence ID" value="SDI76530.1"/>
    <property type="molecule type" value="Genomic_DNA"/>
</dbReference>
<feature type="transmembrane region" description="Helical" evidence="2">
    <location>
        <begin position="211"/>
        <end position="228"/>
    </location>
</feature>
<reference evidence="3 4" key="1">
    <citation type="submission" date="2016-10" db="EMBL/GenBank/DDBJ databases">
        <authorList>
            <person name="de Groot N.N."/>
        </authorList>
    </citation>
    <scope>NUCLEOTIDE SEQUENCE [LARGE SCALE GENOMIC DNA]</scope>
    <source>
        <strain evidence="3 4">CGMCC 4.6533</strain>
    </source>
</reference>
<feature type="transmembrane region" description="Helical" evidence="2">
    <location>
        <begin position="129"/>
        <end position="149"/>
    </location>
</feature>
<feature type="transmembrane region" description="Helical" evidence="2">
    <location>
        <begin position="184"/>
        <end position="204"/>
    </location>
</feature>
<protein>
    <recommendedName>
        <fullName evidence="5">TrbL/VirB6 plasmid conjugal transfer protein</fullName>
    </recommendedName>
</protein>
<feature type="transmembrane region" description="Helical" evidence="2">
    <location>
        <begin position="275"/>
        <end position="296"/>
    </location>
</feature>
<dbReference type="AlphaFoldDB" id="A0A1G8NAH0"/>
<keyword evidence="4" id="KW-1185">Reference proteome</keyword>
<dbReference type="STRING" id="633440.SAMN05421869_10749"/>
<sequence length="454" mass="45112">MIAVRSATAAMPLAPGTPDPPRGTGLCDLPGADAICAGVGGAAESVAAGGMLDELAAALQEAQVKVLSMMAGFWARTPAPPLSDSVGPVAWLQERTHWYVGLLAVLGLIIAAGQLALRRRAEPAIRATAGLLTLTVVTGCATAAMSLLVEAGDAYSTWIVGQALDGGDFTGAITRLAGFQTLTLPPGLMIILAFVSIISCVLQIMLMLARVALLGLLTGLLPMAAALSGTQAGRTWLTRIAVWGLAFALYKPAAATVYSYAFLAMGTPASELAQMSGLVVIALAVVALPALMRLLAPAISTVGSGGGGSGAATFGTGVATGARVLPASGWSHSAAPGADAGRGGTPAGPCGARTTAPAPDPLANATDRDPGLAAAAPANPATANAATTNASTTNAMTVNRTATDPTATDPATANAATVNPTATNQTTTRAGATYRRADGSTQSPRRQGGPDGDR</sequence>
<feature type="transmembrane region" description="Helical" evidence="2">
    <location>
        <begin position="240"/>
        <end position="263"/>
    </location>
</feature>
<evidence type="ECO:0008006" key="5">
    <source>
        <dbReference type="Google" id="ProtNLM"/>
    </source>
</evidence>
<keyword evidence="2" id="KW-0472">Membrane</keyword>
<accession>A0A1G8NAH0</accession>